<feature type="compositionally biased region" description="Basic and acidic residues" evidence="1">
    <location>
        <begin position="46"/>
        <end position="69"/>
    </location>
</feature>
<feature type="compositionally biased region" description="Low complexity" evidence="1">
    <location>
        <begin position="34"/>
        <end position="45"/>
    </location>
</feature>
<feature type="region of interest" description="Disordered" evidence="1">
    <location>
        <begin position="1"/>
        <end position="74"/>
    </location>
</feature>
<gene>
    <name evidence="3" type="ORF">C0Q70_01804</name>
</gene>
<evidence type="ECO:0000256" key="1">
    <source>
        <dbReference type="SAM" id="MobiDB-lite"/>
    </source>
</evidence>
<accession>A0A2T7Q0H3</accession>
<feature type="transmembrane region" description="Helical" evidence="2">
    <location>
        <begin position="72"/>
        <end position="93"/>
    </location>
</feature>
<sequence>MVSDTNSAGPHTGPHNGPHTGKLLERRQRSVVHAGDTAAGAGDAASADRGHGVDGLQLRERAPDDDGRRPRLGGRGVVVVVVAAGSVVVVIVCERRGHPGTSVAAANCSGNGVEYQEGSDGVGVAEDPGWGSL</sequence>
<dbReference type="Proteomes" id="UP000245119">
    <property type="component" value="Linkage Group LG1"/>
</dbReference>
<keyword evidence="2" id="KW-0472">Membrane</keyword>
<evidence type="ECO:0000256" key="2">
    <source>
        <dbReference type="SAM" id="Phobius"/>
    </source>
</evidence>
<organism evidence="3 4">
    <name type="scientific">Pomacea canaliculata</name>
    <name type="common">Golden apple snail</name>
    <dbReference type="NCBI Taxonomy" id="400727"/>
    <lineage>
        <taxon>Eukaryota</taxon>
        <taxon>Metazoa</taxon>
        <taxon>Spiralia</taxon>
        <taxon>Lophotrochozoa</taxon>
        <taxon>Mollusca</taxon>
        <taxon>Gastropoda</taxon>
        <taxon>Caenogastropoda</taxon>
        <taxon>Architaenioglossa</taxon>
        <taxon>Ampullarioidea</taxon>
        <taxon>Ampullariidae</taxon>
        <taxon>Pomacea</taxon>
    </lineage>
</organism>
<keyword evidence="2" id="KW-0812">Transmembrane</keyword>
<evidence type="ECO:0000313" key="3">
    <source>
        <dbReference type="EMBL" id="PVD39176.1"/>
    </source>
</evidence>
<protein>
    <submittedName>
        <fullName evidence="3">Uncharacterized protein</fullName>
    </submittedName>
</protein>
<evidence type="ECO:0000313" key="4">
    <source>
        <dbReference type="Proteomes" id="UP000245119"/>
    </source>
</evidence>
<name>A0A2T7Q0H3_POMCA</name>
<dbReference type="AlphaFoldDB" id="A0A2T7Q0H3"/>
<keyword evidence="4" id="KW-1185">Reference proteome</keyword>
<proteinExistence type="predicted"/>
<comment type="caution">
    <text evidence="3">The sequence shown here is derived from an EMBL/GenBank/DDBJ whole genome shotgun (WGS) entry which is preliminary data.</text>
</comment>
<dbReference type="EMBL" id="PZQS01000001">
    <property type="protein sequence ID" value="PVD39176.1"/>
    <property type="molecule type" value="Genomic_DNA"/>
</dbReference>
<keyword evidence="2" id="KW-1133">Transmembrane helix</keyword>
<reference evidence="3 4" key="1">
    <citation type="submission" date="2018-04" db="EMBL/GenBank/DDBJ databases">
        <title>The genome of golden apple snail Pomacea canaliculata provides insight into stress tolerance and invasive adaptation.</title>
        <authorList>
            <person name="Liu C."/>
            <person name="Liu B."/>
            <person name="Ren Y."/>
            <person name="Zhang Y."/>
            <person name="Wang H."/>
            <person name="Li S."/>
            <person name="Jiang F."/>
            <person name="Yin L."/>
            <person name="Zhang G."/>
            <person name="Qian W."/>
            <person name="Fan W."/>
        </authorList>
    </citation>
    <scope>NUCLEOTIDE SEQUENCE [LARGE SCALE GENOMIC DNA]</scope>
    <source>
        <strain evidence="3">SZHN2017</strain>
        <tissue evidence="3">Muscle</tissue>
    </source>
</reference>